<accession>A0ABX5SP04</accession>
<proteinExistence type="predicted"/>
<feature type="transmembrane region" description="Helical" evidence="1">
    <location>
        <begin position="20"/>
        <end position="42"/>
    </location>
</feature>
<feature type="transmembrane region" description="Helical" evidence="1">
    <location>
        <begin position="117"/>
        <end position="139"/>
    </location>
</feature>
<evidence type="ECO:0000313" key="2">
    <source>
        <dbReference type="EMBL" id="QBR87542.1"/>
    </source>
</evidence>
<keyword evidence="1" id="KW-1133">Transmembrane helix</keyword>
<dbReference type="Pfam" id="PF19545">
    <property type="entry name" value="DUF6069"/>
    <property type="match status" value="1"/>
</dbReference>
<sequence>MTATTSAPARTRPSAGRAAVILVIAVAVAVAGNALIATLAVAAGAPASFGPLTFPAYTLFTALGIAAGWLGWVIVSRRARDPRRALLILVPVLTVLSFVPDVLLLATGFIPGTTTPAVLALMCMHLVVVAVAVPAYRLALPAPPR</sequence>
<keyword evidence="3" id="KW-1185">Reference proteome</keyword>
<dbReference type="InterPro" id="IPR045713">
    <property type="entry name" value="DUF6069"/>
</dbReference>
<name>A0ABX5SP04_9MICO</name>
<organism evidence="2 3">
    <name type="scientific">Microbacterium wangchenii</name>
    <dbReference type="NCBI Taxonomy" id="2541726"/>
    <lineage>
        <taxon>Bacteria</taxon>
        <taxon>Bacillati</taxon>
        <taxon>Actinomycetota</taxon>
        <taxon>Actinomycetes</taxon>
        <taxon>Micrococcales</taxon>
        <taxon>Microbacteriaceae</taxon>
        <taxon>Microbacterium</taxon>
    </lineage>
</organism>
<evidence type="ECO:0000256" key="1">
    <source>
        <dbReference type="SAM" id="Phobius"/>
    </source>
</evidence>
<protein>
    <recommendedName>
        <fullName evidence="4">Cell envelope biogenesis protein OmpA</fullName>
    </recommendedName>
</protein>
<gene>
    <name evidence="2" type="ORF">E4K62_01830</name>
</gene>
<feature type="transmembrane region" description="Helical" evidence="1">
    <location>
        <begin position="87"/>
        <end position="111"/>
    </location>
</feature>
<evidence type="ECO:0000313" key="3">
    <source>
        <dbReference type="Proteomes" id="UP000295748"/>
    </source>
</evidence>
<feature type="transmembrane region" description="Helical" evidence="1">
    <location>
        <begin position="54"/>
        <end position="75"/>
    </location>
</feature>
<reference evidence="2 3" key="1">
    <citation type="submission" date="2019-03" db="EMBL/GenBank/DDBJ databases">
        <authorList>
            <person name="Dong K."/>
        </authorList>
    </citation>
    <scope>NUCLEOTIDE SEQUENCE [LARGE SCALE GENOMIC DNA]</scope>
    <source>
        <strain evidence="3">dk512</strain>
    </source>
</reference>
<keyword evidence="1" id="KW-0472">Membrane</keyword>
<dbReference type="RefSeq" id="WP_135063006.1">
    <property type="nucleotide sequence ID" value="NZ_CP038266.1"/>
</dbReference>
<keyword evidence="1" id="KW-0812">Transmembrane</keyword>
<evidence type="ECO:0008006" key="4">
    <source>
        <dbReference type="Google" id="ProtNLM"/>
    </source>
</evidence>
<dbReference type="Proteomes" id="UP000295748">
    <property type="component" value="Chromosome"/>
</dbReference>
<dbReference type="EMBL" id="CP038266">
    <property type="protein sequence ID" value="QBR87542.1"/>
    <property type="molecule type" value="Genomic_DNA"/>
</dbReference>